<keyword evidence="1" id="KW-0812">Transmembrane</keyword>
<keyword evidence="1" id="KW-0472">Membrane</keyword>
<feature type="transmembrane region" description="Helical" evidence="1">
    <location>
        <begin position="7"/>
        <end position="33"/>
    </location>
</feature>
<evidence type="ECO:0000313" key="3">
    <source>
        <dbReference type="Proteomes" id="UP000283077"/>
    </source>
</evidence>
<organism evidence="2 3">
    <name type="scientific">Rheinheimera riviphila</name>
    <dbReference type="NCBI Taxonomy" id="1834037"/>
    <lineage>
        <taxon>Bacteria</taxon>
        <taxon>Pseudomonadati</taxon>
        <taxon>Pseudomonadota</taxon>
        <taxon>Gammaproteobacteria</taxon>
        <taxon>Chromatiales</taxon>
        <taxon>Chromatiaceae</taxon>
        <taxon>Rheinheimera</taxon>
    </lineage>
</organism>
<comment type="caution">
    <text evidence="2">The sequence shown here is derived from an EMBL/GenBank/DDBJ whole genome shotgun (WGS) entry which is preliminary data.</text>
</comment>
<protein>
    <submittedName>
        <fullName evidence="2">Uncharacterized protein</fullName>
    </submittedName>
</protein>
<keyword evidence="1" id="KW-1133">Transmembrane helix</keyword>
<sequence length="145" mass="15663">MPKLVRQIFAVVVGIIIGGCVNMALITLSPILIPPPTGVDVSNAESLQQSIHLFQPQHFIMPFLAHALGTFAGALVAYLLAVSHHKQLAFGIGAFYFCGGLAACFMIPAPAWFMALDLLLAYLPMAWLAVWLGFRLRPTTAISRS</sequence>
<evidence type="ECO:0000256" key="1">
    <source>
        <dbReference type="SAM" id="Phobius"/>
    </source>
</evidence>
<feature type="transmembrane region" description="Helical" evidence="1">
    <location>
        <begin position="59"/>
        <end position="81"/>
    </location>
</feature>
<evidence type="ECO:0000313" key="2">
    <source>
        <dbReference type="EMBL" id="RVU33335.1"/>
    </source>
</evidence>
<dbReference type="PROSITE" id="PS51257">
    <property type="entry name" value="PROKAR_LIPOPROTEIN"/>
    <property type="match status" value="1"/>
</dbReference>
<proteinExistence type="predicted"/>
<dbReference type="AlphaFoldDB" id="A0A437QFL8"/>
<dbReference type="OrthoDB" id="6025129at2"/>
<accession>A0A437QFL8</accession>
<gene>
    <name evidence="2" type="ORF">EOE67_17195</name>
</gene>
<feature type="transmembrane region" description="Helical" evidence="1">
    <location>
        <begin position="88"/>
        <end position="108"/>
    </location>
</feature>
<feature type="transmembrane region" description="Helical" evidence="1">
    <location>
        <begin position="114"/>
        <end position="134"/>
    </location>
</feature>
<dbReference type="RefSeq" id="WP_127700569.1">
    <property type="nucleotide sequence ID" value="NZ_SACS01000023.1"/>
</dbReference>
<keyword evidence="3" id="KW-1185">Reference proteome</keyword>
<dbReference type="EMBL" id="SACS01000023">
    <property type="protein sequence ID" value="RVU33335.1"/>
    <property type="molecule type" value="Genomic_DNA"/>
</dbReference>
<name>A0A437QFL8_9GAMM</name>
<reference evidence="2 3" key="1">
    <citation type="submission" date="2019-01" db="EMBL/GenBank/DDBJ databases">
        <authorList>
            <person name="Chen W.-M."/>
        </authorList>
    </citation>
    <scope>NUCLEOTIDE SEQUENCE [LARGE SCALE GENOMIC DNA]</scope>
    <source>
        <strain evidence="2 3">KYPC3</strain>
    </source>
</reference>
<dbReference type="Proteomes" id="UP000283077">
    <property type="component" value="Unassembled WGS sequence"/>
</dbReference>